<dbReference type="Pfam" id="PF24035">
    <property type="entry name" value="DUF7344"/>
    <property type="match status" value="1"/>
</dbReference>
<keyword evidence="4" id="KW-1185">Reference proteome</keyword>
<dbReference type="Proteomes" id="UP000281431">
    <property type="component" value="Unassembled WGS sequence"/>
</dbReference>
<dbReference type="AlphaFoldDB" id="A0A3N6PIN1"/>
<evidence type="ECO:0000313" key="4">
    <source>
        <dbReference type="Proteomes" id="UP000281431"/>
    </source>
</evidence>
<evidence type="ECO:0000256" key="1">
    <source>
        <dbReference type="SAM" id="MobiDB-lite"/>
    </source>
</evidence>
<feature type="region of interest" description="Disordered" evidence="1">
    <location>
        <begin position="1"/>
        <end position="25"/>
    </location>
</feature>
<sequence length="130" mass="14252">MKYGVSMKPETRNPNDGGDGTPAITPTELFRAFSSDRRQRALDYLAAKPAAIPLGDVAEFVALEEGEPSYDRYERILVDLYHNHLPQLTDVGLVAYDAETELVSLAIDRAVVAPYLRLADSSESVAGPDR</sequence>
<protein>
    <recommendedName>
        <fullName evidence="2">DUF7344 domain-containing protein</fullName>
    </recommendedName>
</protein>
<feature type="domain" description="DUF7344" evidence="2">
    <location>
        <begin position="30"/>
        <end position="103"/>
    </location>
</feature>
<comment type="caution">
    <text evidence="3">The sequence shown here is derived from an EMBL/GenBank/DDBJ whole genome shotgun (WGS) entry which is preliminary data.</text>
</comment>
<evidence type="ECO:0000259" key="2">
    <source>
        <dbReference type="Pfam" id="PF24035"/>
    </source>
</evidence>
<reference evidence="3 4" key="1">
    <citation type="submission" date="2018-10" db="EMBL/GenBank/DDBJ databases">
        <title>Natrarchaeobius chitinivorans gen. nov., sp. nov., and Natrarchaeobius haloalkaliphilus sp. nov., alkaliphilic, chitin-utilizing haloarchaea from hypersaline alkaline lakes.</title>
        <authorList>
            <person name="Sorokin D.Y."/>
            <person name="Elcheninov A.G."/>
            <person name="Kostrikina N.A."/>
            <person name="Bale N.J."/>
            <person name="Sinninghe Damste J.S."/>
            <person name="Khijniak T.V."/>
            <person name="Kublanov I.V."/>
            <person name="Toshchakov S.V."/>
        </authorList>
    </citation>
    <scope>NUCLEOTIDE SEQUENCE [LARGE SCALE GENOMIC DNA]</scope>
    <source>
        <strain evidence="3 4">AArcht7</strain>
    </source>
</reference>
<dbReference type="EMBL" id="REFZ01000017">
    <property type="protein sequence ID" value="RQG98175.1"/>
    <property type="molecule type" value="Genomic_DNA"/>
</dbReference>
<dbReference type="InterPro" id="IPR055768">
    <property type="entry name" value="DUF7344"/>
</dbReference>
<name>A0A3N6PIN1_NATCH</name>
<gene>
    <name evidence="3" type="ORF">EA472_18600</name>
</gene>
<proteinExistence type="predicted"/>
<accession>A0A3N6PIN1</accession>
<evidence type="ECO:0000313" key="3">
    <source>
        <dbReference type="EMBL" id="RQG98175.1"/>
    </source>
</evidence>
<organism evidence="3 4">
    <name type="scientific">Natrarchaeobius chitinivorans</name>
    <dbReference type="NCBI Taxonomy" id="1679083"/>
    <lineage>
        <taxon>Archaea</taxon>
        <taxon>Methanobacteriati</taxon>
        <taxon>Methanobacteriota</taxon>
        <taxon>Stenosarchaea group</taxon>
        <taxon>Halobacteria</taxon>
        <taxon>Halobacteriales</taxon>
        <taxon>Natrialbaceae</taxon>
        <taxon>Natrarchaeobius</taxon>
    </lineage>
</organism>